<dbReference type="GO" id="GO:0005886">
    <property type="term" value="C:plasma membrane"/>
    <property type="evidence" value="ECO:0007669"/>
    <property type="project" value="TreeGrafter"/>
</dbReference>
<feature type="compositionally biased region" description="Basic and acidic residues" evidence="2">
    <location>
        <begin position="232"/>
        <end position="243"/>
    </location>
</feature>
<accession>A0A2G8JTB4</accession>
<dbReference type="EMBL" id="MRZV01001288">
    <property type="protein sequence ID" value="PIK39006.1"/>
    <property type="molecule type" value="Genomic_DNA"/>
</dbReference>
<comment type="caution">
    <text evidence="4">The sequence shown here is derived from an EMBL/GenBank/DDBJ whole genome shotgun (WGS) entry which is preliminary data.</text>
</comment>
<feature type="compositionally biased region" description="Basic and acidic residues" evidence="2">
    <location>
        <begin position="457"/>
        <end position="466"/>
    </location>
</feature>
<name>A0A2G8JTB4_STIJA</name>
<dbReference type="PANTHER" id="PTHR10686">
    <property type="entry name" value="FOLATE TRANSPORTER"/>
    <property type="match status" value="1"/>
</dbReference>
<feature type="transmembrane region" description="Helical" evidence="3">
    <location>
        <begin position="104"/>
        <end position="125"/>
    </location>
</feature>
<feature type="transmembrane region" description="Helical" evidence="3">
    <location>
        <begin position="417"/>
        <end position="442"/>
    </location>
</feature>
<evidence type="ECO:0000313" key="5">
    <source>
        <dbReference type="Proteomes" id="UP000230750"/>
    </source>
</evidence>
<dbReference type="GO" id="GO:0090482">
    <property type="term" value="F:vitamin transmembrane transporter activity"/>
    <property type="evidence" value="ECO:0007669"/>
    <property type="project" value="InterPro"/>
</dbReference>
<dbReference type="AlphaFoldDB" id="A0A2G8JTB4"/>
<feature type="region of interest" description="Disordered" evidence="2">
    <location>
        <begin position="214"/>
        <end position="261"/>
    </location>
</feature>
<dbReference type="STRING" id="307972.A0A2G8JTB4"/>
<feature type="compositionally biased region" description="Basic and acidic residues" evidence="2">
    <location>
        <begin position="513"/>
        <end position="523"/>
    </location>
</feature>
<feature type="compositionally biased region" description="Basic and acidic residues" evidence="2">
    <location>
        <begin position="532"/>
        <end position="542"/>
    </location>
</feature>
<sequence>MDPANRWIIPTVTICLFGFIKEIRPVEPFLTPFLLSKNLSESEIENRIYPFWTYSYAATLIPVFILTDLVRYKPVIVAEDCSGCIGIVMIFGYSVGLMQLMQCFYGIATAADIGYFAYLYAVVPSEKYQAVSSYTRVAYLAGGFLSSVLGQVFVTYDILTYAGLNILGTVTVSIATLIGVVLPRAKKSLFFHQSFINEEANAVGDITAVHPTASEVEEPNQDSVSGTIQNNEDAHNEQDRDTPEGSPVASRSPSVEEEPCCPTKGEFTISSIQSNSVQSLLVLKQMWREFLSIYSDWNLLQWSLWWSVATCGYYQIGNYVQNLWDLIYMKQGMEVPDNPYYGAVEAASTLLGTKLLLFTKASYQVLITIASFQIAKFLTVERYALVFGWNTFVALVLETLLTLIVVDSHVLNSPADLQFMIYGAYFGALGSAFLIKACFILYRECCRNRNSCGGRRELRREPRVSEGAESLGGSREMRREPRVSEGAESLGGSRESRREPRVAEGAESYGGSREMRREPRVSEGAESLGGSRELRREPRVTEGAKSCGGSWSPFR</sequence>
<feature type="compositionally biased region" description="Basic and acidic residues" evidence="2">
    <location>
        <begin position="494"/>
        <end position="504"/>
    </location>
</feature>
<evidence type="ECO:0000313" key="4">
    <source>
        <dbReference type="EMBL" id="PIK39006.1"/>
    </source>
</evidence>
<feature type="transmembrane region" description="Helical" evidence="3">
    <location>
        <begin position="162"/>
        <end position="182"/>
    </location>
</feature>
<keyword evidence="5" id="KW-1185">Reference proteome</keyword>
<feature type="transmembrane region" description="Helical" evidence="3">
    <location>
        <begin position="137"/>
        <end position="156"/>
    </location>
</feature>
<dbReference type="InterPro" id="IPR036259">
    <property type="entry name" value="MFS_trans_sf"/>
</dbReference>
<comment type="similarity">
    <text evidence="1">Belongs to the reduced folate carrier (RFC) transporter (TC 2.A.48) family.</text>
</comment>
<feature type="region of interest" description="Disordered" evidence="2">
    <location>
        <begin position="457"/>
        <end position="555"/>
    </location>
</feature>
<dbReference type="PANTHER" id="PTHR10686:SF18">
    <property type="entry name" value="IP11787P-RELATED"/>
    <property type="match status" value="1"/>
</dbReference>
<feature type="transmembrane region" description="Helical" evidence="3">
    <location>
        <begin position="77"/>
        <end position="98"/>
    </location>
</feature>
<protein>
    <submittedName>
        <fullName evidence="4">Putative thiamine transporter 2</fullName>
    </submittedName>
</protein>
<feature type="transmembrane region" description="Helical" evidence="3">
    <location>
        <begin position="383"/>
        <end position="405"/>
    </location>
</feature>
<feature type="transmembrane region" description="Helical" evidence="3">
    <location>
        <begin position="51"/>
        <end position="70"/>
    </location>
</feature>
<reference evidence="4 5" key="1">
    <citation type="journal article" date="2017" name="PLoS Biol.">
        <title>The sea cucumber genome provides insights into morphological evolution and visceral regeneration.</title>
        <authorList>
            <person name="Zhang X."/>
            <person name="Sun L."/>
            <person name="Yuan J."/>
            <person name="Sun Y."/>
            <person name="Gao Y."/>
            <person name="Zhang L."/>
            <person name="Li S."/>
            <person name="Dai H."/>
            <person name="Hamel J.F."/>
            <person name="Liu C."/>
            <person name="Yu Y."/>
            <person name="Liu S."/>
            <person name="Lin W."/>
            <person name="Guo K."/>
            <person name="Jin S."/>
            <person name="Xu P."/>
            <person name="Storey K.B."/>
            <person name="Huan P."/>
            <person name="Zhang T."/>
            <person name="Zhou Y."/>
            <person name="Zhang J."/>
            <person name="Lin C."/>
            <person name="Li X."/>
            <person name="Xing L."/>
            <person name="Huo D."/>
            <person name="Sun M."/>
            <person name="Wang L."/>
            <person name="Mercier A."/>
            <person name="Li F."/>
            <person name="Yang H."/>
            <person name="Xiang J."/>
        </authorList>
    </citation>
    <scope>NUCLEOTIDE SEQUENCE [LARGE SCALE GENOMIC DNA]</scope>
    <source>
        <strain evidence="4">Shaxun</strain>
        <tissue evidence="4">Muscle</tissue>
    </source>
</reference>
<evidence type="ECO:0000256" key="2">
    <source>
        <dbReference type="SAM" id="MobiDB-lite"/>
    </source>
</evidence>
<feature type="compositionally biased region" description="Polar residues" evidence="2">
    <location>
        <begin position="221"/>
        <end position="231"/>
    </location>
</feature>
<evidence type="ECO:0000256" key="1">
    <source>
        <dbReference type="ARBA" id="ARBA00005773"/>
    </source>
</evidence>
<proteinExistence type="inferred from homology"/>
<dbReference type="InterPro" id="IPR002666">
    <property type="entry name" value="Folate_carrier"/>
</dbReference>
<keyword evidence="3" id="KW-0812">Transmembrane</keyword>
<keyword evidence="3" id="KW-0472">Membrane</keyword>
<gene>
    <name evidence="4" type="ORF">BSL78_24153</name>
</gene>
<keyword evidence="3" id="KW-1133">Transmembrane helix</keyword>
<dbReference type="Pfam" id="PF01770">
    <property type="entry name" value="Folate_carrier"/>
    <property type="match status" value="2"/>
</dbReference>
<feature type="compositionally biased region" description="Basic and acidic residues" evidence="2">
    <location>
        <begin position="475"/>
        <end position="485"/>
    </location>
</feature>
<dbReference type="SUPFAM" id="SSF103473">
    <property type="entry name" value="MFS general substrate transporter"/>
    <property type="match status" value="1"/>
</dbReference>
<evidence type="ECO:0000256" key="3">
    <source>
        <dbReference type="SAM" id="Phobius"/>
    </source>
</evidence>
<dbReference type="Proteomes" id="UP000230750">
    <property type="component" value="Unassembled WGS sequence"/>
</dbReference>
<organism evidence="4 5">
    <name type="scientific">Stichopus japonicus</name>
    <name type="common">Sea cucumber</name>
    <dbReference type="NCBI Taxonomy" id="307972"/>
    <lineage>
        <taxon>Eukaryota</taxon>
        <taxon>Metazoa</taxon>
        <taxon>Echinodermata</taxon>
        <taxon>Eleutherozoa</taxon>
        <taxon>Echinozoa</taxon>
        <taxon>Holothuroidea</taxon>
        <taxon>Aspidochirotacea</taxon>
        <taxon>Aspidochirotida</taxon>
        <taxon>Stichopodidae</taxon>
        <taxon>Apostichopus</taxon>
    </lineage>
</organism>
<dbReference type="OrthoDB" id="18814at2759"/>